<comment type="caution">
    <text evidence="2">The sequence shown here is derived from an EMBL/GenBank/DDBJ whole genome shotgun (WGS) entry which is preliminary data.</text>
</comment>
<dbReference type="InterPro" id="IPR008490">
    <property type="entry name" value="Transposase_InsH_N"/>
</dbReference>
<dbReference type="Pfam" id="PF05598">
    <property type="entry name" value="DUF772"/>
    <property type="match status" value="1"/>
</dbReference>
<dbReference type="RefSeq" id="WP_154528463.1">
    <property type="nucleotide sequence ID" value="NZ_VUNH01000004.1"/>
</dbReference>
<gene>
    <name evidence="2" type="ORF">FYJ74_04845</name>
</gene>
<dbReference type="PANTHER" id="PTHR33408:SF2">
    <property type="entry name" value="TRANSPOSASE DDE DOMAIN-CONTAINING PROTEIN"/>
    <property type="match status" value="1"/>
</dbReference>
<dbReference type="AlphaFoldDB" id="A0A6L5YAY2"/>
<evidence type="ECO:0000313" key="3">
    <source>
        <dbReference type="Proteomes" id="UP000473699"/>
    </source>
</evidence>
<dbReference type="PANTHER" id="PTHR33408">
    <property type="entry name" value="TRANSPOSASE"/>
    <property type="match status" value="1"/>
</dbReference>
<protein>
    <submittedName>
        <fullName evidence="2">Transposase</fullName>
    </submittedName>
</protein>
<dbReference type="EMBL" id="VUNH01000004">
    <property type="protein sequence ID" value="MST55361.1"/>
    <property type="molecule type" value="Genomic_DNA"/>
</dbReference>
<name>A0A6L5YAY2_9BACT</name>
<keyword evidence="3" id="KW-1185">Reference proteome</keyword>
<reference evidence="2 3" key="1">
    <citation type="submission" date="2019-08" db="EMBL/GenBank/DDBJ databases">
        <title>In-depth cultivation of the pig gut microbiome towards novel bacterial diversity and tailored functional studies.</title>
        <authorList>
            <person name="Wylensek D."/>
            <person name="Hitch T.C.A."/>
            <person name="Clavel T."/>
        </authorList>
    </citation>
    <scope>NUCLEOTIDE SEQUENCE [LARGE SCALE GENOMIC DNA]</scope>
    <source>
        <strain evidence="2 3">SM-530-WT-4B</strain>
    </source>
</reference>
<feature type="domain" description="Transposase InsH N-terminal" evidence="1">
    <location>
        <begin position="18"/>
        <end position="91"/>
    </location>
</feature>
<sequence length="109" mass="12684">MRKFKPYTMNQMYLLPPSYEDLVPAEHLVRVVNSVIDSLDLNKLYSRYKEAGCPAYHPQMMLKVLLYPYTQKTYSSRQIAKSLRENVNFMCLPETRSPIFALSAVSELT</sequence>
<accession>A0A6L5YAY2</accession>
<dbReference type="Proteomes" id="UP000473699">
    <property type="component" value="Unassembled WGS sequence"/>
</dbReference>
<proteinExistence type="predicted"/>
<evidence type="ECO:0000259" key="1">
    <source>
        <dbReference type="Pfam" id="PF05598"/>
    </source>
</evidence>
<evidence type="ECO:0000313" key="2">
    <source>
        <dbReference type="EMBL" id="MST55361.1"/>
    </source>
</evidence>
<organism evidence="2 3">
    <name type="scientific">Pyramidobacter porci</name>
    <dbReference type="NCBI Taxonomy" id="2605789"/>
    <lineage>
        <taxon>Bacteria</taxon>
        <taxon>Thermotogati</taxon>
        <taxon>Synergistota</taxon>
        <taxon>Synergistia</taxon>
        <taxon>Synergistales</taxon>
        <taxon>Dethiosulfovibrionaceae</taxon>
        <taxon>Pyramidobacter</taxon>
    </lineage>
</organism>